<gene>
    <name evidence="2" type="ORF">IQ266_25815</name>
</gene>
<accession>A0A928VV54</accession>
<dbReference type="InterPro" id="IPR052353">
    <property type="entry name" value="Benzoxazolinone_Detox_Enz"/>
</dbReference>
<protein>
    <submittedName>
        <fullName evidence="2">MOSC domain-containing protein</fullName>
    </submittedName>
</protein>
<organism evidence="2 3">
    <name type="scientific">Romeriopsis navalis LEGE 11480</name>
    <dbReference type="NCBI Taxonomy" id="2777977"/>
    <lineage>
        <taxon>Bacteria</taxon>
        <taxon>Bacillati</taxon>
        <taxon>Cyanobacteriota</taxon>
        <taxon>Cyanophyceae</taxon>
        <taxon>Leptolyngbyales</taxon>
        <taxon>Leptolyngbyaceae</taxon>
        <taxon>Romeriopsis</taxon>
        <taxon>Romeriopsis navalis</taxon>
    </lineage>
</organism>
<dbReference type="InterPro" id="IPR011037">
    <property type="entry name" value="Pyrv_Knase-like_insert_dom_sf"/>
</dbReference>
<evidence type="ECO:0000259" key="1">
    <source>
        <dbReference type="PROSITE" id="PS51340"/>
    </source>
</evidence>
<sequence length="169" mass="18413">MSQSTQLAAGQISQLNISDGGVPKLSVPEVAIEINGLVGDRQKNLKHHGGPDRAVCLWSSEVLQMLQAEGHPITAGSAGENMTISGLDWSQLSPGMHLRLGDIVMLQITDYAQPCRTIQRNFKFRRYGRISQKRYPGDSRLYARVLVPGQVCVGDPVAVYGVESQSHSD</sequence>
<dbReference type="GO" id="GO:0030170">
    <property type="term" value="F:pyridoxal phosphate binding"/>
    <property type="evidence" value="ECO:0007669"/>
    <property type="project" value="InterPro"/>
</dbReference>
<dbReference type="Pfam" id="PF03473">
    <property type="entry name" value="MOSC"/>
    <property type="match status" value="1"/>
</dbReference>
<dbReference type="EMBL" id="JADEXQ010000158">
    <property type="protein sequence ID" value="MBE9033160.1"/>
    <property type="molecule type" value="Genomic_DNA"/>
</dbReference>
<dbReference type="GO" id="GO:0030151">
    <property type="term" value="F:molybdenum ion binding"/>
    <property type="evidence" value="ECO:0007669"/>
    <property type="project" value="InterPro"/>
</dbReference>
<dbReference type="Gene3D" id="2.40.33.20">
    <property type="entry name" value="PK beta-barrel domain-like"/>
    <property type="match status" value="1"/>
</dbReference>
<comment type="caution">
    <text evidence="2">The sequence shown here is derived from an EMBL/GenBank/DDBJ whole genome shotgun (WGS) entry which is preliminary data.</text>
</comment>
<evidence type="ECO:0000313" key="2">
    <source>
        <dbReference type="EMBL" id="MBE9033160.1"/>
    </source>
</evidence>
<evidence type="ECO:0000313" key="3">
    <source>
        <dbReference type="Proteomes" id="UP000625316"/>
    </source>
</evidence>
<dbReference type="SUPFAM" id="SSF50800">
    <property type="entry name" value="PK beta-barrel domain-like"/>
    <property type="match status" value="1"/>
</dbReference>
<keyword evidence="3" id="KW-1185">Reference proteome</keyword>
<feature type="domain" description="MOSC" evidence="1">
    <location>
        <begin position="22"/>
        <end position="160"/>
    </location>
</feature>
<dbReference type="InterPro" id="IPR005302">
    <property type="entry name" value="MoCF_Sase_C"/>
</dbReference>
<reference evidence="2" key="1">
    <citation type="submission" date="2020-10" db="EMBL/GenBank/DDBJ databases">
        <authorList>
            <person name="Castelo-Branco R."/>
            <person name="Eusebio N."/>
            <person name="Adriana R."/>
            <person name="Vieira A."/>
            <person name="Brugerolle De Fraissinette N."/>
            <person name="Rezende De Castro R."/>
            <person name="Schneider M.P."/>
            <person name="Vasconcelos V."/>
            <person name="Leao P.N."/>
        </authorList>
    </citation>
    <scope>NUCLEOTIDE SEQUENCE</scope>
    <source>
        <strain evidence="2">LEGE 11480</strain>
    </source>
</reference>
<dbReference type="GO" id="GO:0003824">
    <property type="term" value="F:catalytic activity"/>
    <property type="evidence" value="ECO:0007669"/>
    <property type="project" value="InterPro"/>
</dbReference>
<dbReference type="PROSITE" id="PS51340">
    <property type="entry name" value="MOSC"/>
    <property type="match status" value="1"/>
</dbReference>
<dbReference type="PANTHER" id="PTHR30212:SF2">
    <property type="entry name" value="PROTEIN YIIM"/>
    <property type="match status" value="1"/>
</dbReference>
<dbReference type="PANTHER" id="PTHR30212">
    <property type="entry name" value="PROTEIN YIIM"/>
    <property type="match status" value="1"/>
</dbReference>
<dbReference type="AlphaFoldDB" id="A0A928VV54"/>
<dbReference type="RefSeq" id="WP_264327969.1">
    <property type="nucleotide sequence ID" value="NZ_JADEXQ010000158.1"/>
</dbReference>
<name>A0A928VV54_9CYAN</name>
<proteinExistence type="predicted"/>
<dbReference type="Proteomes" id="UP000625316">
    <property type="component" value="Unassembled WGS sequence"/>
</dbReference>